<organism evidence="1">
    <name type="scientific">Hubei reo-like virus 11</name>
    <dbReference type="NCBI Taxonomy" id="1923174"/>
    <lineage>
        <taxon>Viruses</taxon>
        <taxon>Riboviria</taxon>
    </lineage>
</organism>
<dbReference type="EMBL" id="KX884674">
    <property type="protein sequence ID" value="APG79154.1"/>
    <property type="molecule type" value="Genomic_RNA"/>
</dbReference>
<evidence type="ECO:0000313" key="2">
    <source>
        <dbReference type="EMBL" id="APG79154.1"/>
    </source>
</evidence>
<sequence>MYTLADLNQQSVNKLKIPETGIVNASRAVTSILTNKKWRSRNIVLVYDHEMNLKTSLSKFSQSLGCKTAYAYCDLETEDFTQLKYAVRELSSNLITNICVLGICIKQQLSEPDLLSLKRIAVAMRARLIIANGLKREVFDEETKSIARALPASAFPVGGNYIPKIYEQVVDRAKESVFMDTSAYSLYLRDLTTNFIARARNTVGRLDSIPTSNNILNIIGYNPQYVASTLRCGMRPCFIEKSIEPSMLSLILPELPLKSDMASKAMKRDMYIRSNGQAKLADIDYTALAMCDQVIYIGAHPAQHLNGFDLSNHNLVFIDPNFTDESMHNLQKLNKNIMLIKGYFDFSIEGLKSCCQDVIDLSRPFLILDDSWIPGRVEYQTMQMEKLRFFTELIDGKFECTVVMKWNYDSDIIIKHVYALLPQPNAGDLNEMRLVLSKYGKNYTYKVSTVRKYLDKFKMLNFDVRSRTIANYHRLITTYQDALQVEGIKKKGAAISAMFSITNSSNDKSKTLAWFKEVSRAGAFLILTVPNIYRLNVTKIARYSIGLEVSIKNGTFVFSSPHTREPWKDNYFTEYEMAEASMTRVTPEMMNGFMSIKYNGVGYFTNSDYCDLFDVYIPTWLSKALFNYQNIGTSPMGVIKSVTNILISSGVVLRSEYYQRRGELLRNYLISKGVSSDKMAVSGTEYQSLFTLAPISVQTEFGLVELKSNTSLNISGHLLSMVVASHFVPTAVSVWIAQMALITTKVKANTVHAYKLSKLQFFDNDIDKDGYFKVWHTMNELKLTFCIMEQYVEMILKDCYQPQIVKDACDCFKNLLT</sequence>
<dbReference type="CDD" id="cd20759">
    <property type="entry name" value="capping_2-OMTase_Phytoreovirus"/>
    <property type="match status" value="1"/>
</dbReference>
<dbReference type="EMBL" id="KX884577">
    <property type="protein sequence ID" value="APG79054.1"/>
    <property type="molecule type" value="Genomic_RNA"/>
</dbReference>
<accession>A0A1L3KNX4</accession>
<name>A0A1L3KNX4_9VIRU</name>
<dbReference type="InterPro" id="IPR044310">
    <property type="entry name" value="P5_Phytoreov"/>
</dbReference>
<reference evidence="1" key="1">
    <citation type="journal article" date="2016" name="Nature">
        <title>Redefining the invertebrate RNA virosphere.</title>
        <authorList>
            <person name="Shi M."/>
            <person name="Lin X.D."/>
            <person name="Tian J.H."/>
            <person name="Chen L.J."/>
            <person name="Chen X."/>
            <person name="Li C.X."/>
            <person name="Qin X.C."/>
            <person name="Li J."/>
            <person name="Cao J.P."/>
            <person name="Eden J.S."/>
            <person name="Buchmann J."/>
            <person name="Wang W."/>
            <person name="Xu J."/>
            <person name="Holmes E.C."/>
            <person name="Zhang Y.Z."/>
        </authorList>
    </citation>
    <scope>NUCLEOTIDE SEQUENCE</scope>
    <source>
        <strain evidence="1">Arthropodmix13320</strain>
        <strain evidence="2">QTM23921</strain>
    </source>
</reference>
<evidence type="ECO:0000313" key="1">
    <source>
        <dbReference type="EMBL" id="APG79054.1"/>
    </source>
</evidence>
<proteinExistence type="predicted"/>
<protein>
    <submittedName>
        <fullName evidence="1 2">Minor core capsid</fullName>
    </submittedName>
</protein>